<comment type="caution">
    <text evidence="3">The sequence shown here is derived from an EMBL/GenBank/DDBJ whole genome shotgun (WGS) entry which is preliminary data.</text>
</comment>
<accession>A0ABT1MF34</accession>
<evidence type="ECO:0000259" key="2">
    <source>
        <dbReference type="PROSITE" id="PS50921"/>
    </source>
</evidence>
<evidence type="ECO:0000313" key="4">
    <source>
        <dbReference type="Proteomes" id="UP001651690"/>
    </source>
</evidence>
<dbReference type="SMART" id="SM01012">
    <property type="entry name" value="ANTAR"/>
    <property type="match status" value="1"/>
</dbReference>
<dbReference type="Gene3D" id="1.10.10.10">
    <property type="entry name" value="Winged helix-like DNA-binding domain superfamily/Winged helix DNA-binding domain"/>
    <property type="match status" value="1"/>
</dbReference>
<dbReference type="Proteomes" id="UP001651690">
    <property type="component" value="Unassembled WGS sequence"/>
</dbReference>
<name>A0ABT1MF34_9MYCO</name>
<dbReference type="Gene3D" id="3.30.450.20">
    <property type="entry name" value="PAS domain"/>
    <property type="match status" value="1"/>
</dbReference>
<sequence length="227" mass="25033">MSEGFATASLDGGASAGPTPLSGQAPRVGSFRFLFDDDRWEWSPEVAEMHGYPPEAMSPSTDRVLAHKHRDDQQAVATTLARIRRDRAPLSTRHRIVDTRGRVHHVVIVGDELRDDAGTLIGTHGFYVDLSPMVLGEEERITEKVAEISSRRAAIEQAKGALTVIYGIAPEAAFEILRWRSQQTNTTLRALAVQLVADFQSLDAENGPPSRAVCDRLVMTVHERTPR</sequence>
<dbReference type="InterPro" id="IPR005561">
    <property type="entry name" value="ANTAR"/>
</dbReference>
<dbReference type="InterPro" id="IPR035965">
    <property type="entry name" value="PAS-like_dom_sf"/>
</dbReference>
<proteinExistence type="predicted"/>
<gene>
    <name evidence="3" type="ORF">NM203_32055</name>
</gene>
<evidence type="ECO:0000313" key="3">
    <source>
        <dbReference type="EMBL" id="MCP9276824.1"/>
    </source>
</evidence>
<protein>
    <submittedName>
        <fullName evidence="3">PAS and ANTAR domain-containing protein</fullName>
    </submittedName>
</protein>
<dbReference type="InterPro" id="IPR013655">
    <property type="entry name" value="PAS_fold_3"/>
</dbReference>
<dbReference type="RefSeq" id="WP_255065077.1">
    <property type="nucleotide sequence ID" value="NZ_JANDBD010000020.1"/>
</dbReference>
<dbReference type="PROSITE" id="PS50921">
    <property type="entry name" value="ANTAR"/>
    <property type="match status" value="1"/>
</dbReference>
<feature type="domain" description="ANTAR" evidence="2">
    <location>
        <begin position="135"/>
        <end position="196"/>
    </location>
</feature>
<reference evidence="3 4" key="1">
    <citation type="submission" date="2022-06" db="EMBL/GenBank/DDBJ databases">
        <title>Mycolicibacterium sp. CAU 1645 isolated from seawater.</title>
        <authorList>
            <person name="Kim W."/>
        </authorList>
    </citation>
    <scope>NUCLEOTIDE SEQUENCE [LARGE SCALE GENOMIC DNA]</scope>
    <source>
        <strain evidence="3 4">CAU 1645</strain>
    </source>
</reference>
<keyword evidence="4" id="KW-1185">Reference proteome</keyword>
<evidence type="ECO:0000256" key="1">
    <source>
        <dbReference type="SAM" id="MobiDB-lite"/>
    </source>
</evidence>
<dbReference type="Pfam" id="PF03861">
    <property type="entry name" value="ANTAR"/>
    <property type="match status" value="1"/>
</dbReference>
<dbReference type="Pfam" id="PF08447">
    <property type="entry name" value="PAS_3"/>
    <property type="match status" value="1"/>
</dbReference>
<feature type="region of interest" description="Disordered" evidence="1">
    <location>
        <begin position="1"/>
        <end position="23"/>
    </location>
</feature>
<dbReference type="InterPro" id="IPR036388">
    <property type="entry name" value="WH-like_DNA-bd_sf"/>
</dbReference>
<organism evidence="3 4">
    <name type="scientific">Mycolicibacterium arenosum</name>
    <dbReference type="NCBI Taxonomy" id="2952157"/>
    <lineage>
        <taxon>Bacteria</taxon>
        <taxon>Bacillati</taxon>
        <taxon>Actinomycetota</taxon>
        <taxon>Actinomycetes</taxon>
        <taxon>Mycobacteriales</taxon>
        <taxon>Mycobacteriaceae</taxon>
        <taxon>Mycolicibacterium</taxon>
    </lineage>
</organism>
<dbReference type="EMBL" id="JANDBD010000020">
    <property type="protein sequence ID" value="MCP9276824.1"/>
    <property type="molecule type" value="Genomic_DNA"/>
</dbReference>
<dbReference type="SUPFAM" id="SSF55785">
    <property type="entry name" value="PYP-like sensor domain (PAS domain)"/>
    <property type="match status" value="1"/>
</dbReference>